<dbReference type="Pfam" id="PF09809">
    <property type="entry name" value="MRP-L27"/>
    <property type="match status" value="1"/>
</dbReference>
<keyword evidence="8" id="KW-1185">Reference proteome</keyword>
<comment type="similarity">
    <text evidence="2">Belongs to the mitochondrion-specific ribosomal protein mL41 family.</text>
</comment>
<accession>A0A401T1L7</accession>
<reference evidence="7 8" key="1">
    <citation type="journal article" date="2018" name="Nat. Ecol. Evol.">
        <title>Shark genomes provide insights into elasmobranch evolution and the origin of vertebrates.</title>
        <authorList>
            <person name="Hara Y"/>
            <person name="Yamaguchi K"/>
            <person name="Onimaru K"/>
            <person name="Kadota M"/>
            <person name="Koyanagi M"/>
            <person name="Keeley SD"/>
            <person name="Tatsumi K"/>
            <person name="Tanaka K"/>
            <person name="Motone F"/>
            <person name="Kageyama Y"/>
            <person name="Nozu R"/>
            <person name="Adachi N"/>
            <person name="Nishimura O"/>
            <person name="Nakagawa R"/>
            <person name="Tanegashima C"/>
            <person name="Kiyatake I"/>
            <person name="Matsumoto R"/>
            <person name="Murakumo K"/>
            <person name="Nishida K"/>
            <person name="Terakita A"/>
            <person name="Kuratani S"/>
            <person name="Sato K"/>
            <person name="Hyodo S Kuraku.S."/>
        </authorList>
    </citation>
    <scope>NUCLEOTIDE SEQUENCE [LARGE SCALE GENOMIC DNA]</scope>
</reference>
<evidence type="ECO:0000313" key="8">
    <source>
        <dbReference type="Proteomes" id="UP000287033"/>
    </source>
</evidence>
<dbReference type="PANTHER" id="PTHR21338:SF0">
    <property type="entry name" value="LARGE RIBOSOMAL SUBUNIT PROTEIN ML41"/>
    <property type="match status" value="1"/>
</dbReference>
<keyword evidence="5" id="KW-0496">Mitochondrion</keyword>
<proteinExistence type="inferred from homology"/>
<dbReference type="AlphaFoldDB" id="A0A401T1L7"/>
<dbReference type="GO" id="GO:0003735">
    <property type="term" value="F:structural constituent of ribosome"/>
    <property type="evidence" value="ECO:0007669"/>
    <property type="project" value="InterPro"/>
</dbReference>
<keyword evidence="4" id="KW-0689">Ribosomal protein</keyword>
<name>A0A401T1L7_CHIPU</name>
<evidence type="ECO:0000256" key="2">
    <source>
        <dbReference type="ARBA" id="ARBA00010152"/>
    </source>
</evidence>
<dbReference type="PANTHER" id="PTHR21338">
    <property type="entry name" value="MITOCHONDRIAL RIBOSOMAL PROTEIN L41"/>
    <property type="match status" value="1"/>
</dbReference>
<keyword evidence="6" id="KW-0687">Ribonucleoprotein</keyword>
<evidence type="ECO:0000256" key="3">
    <source>
        <dbReference type="ARBA" id="ARBA00022946"/>
    </source>
</evidence>
<dbReference type="GO" id="GO:0006412">
    <property type="term" value="P:translation"/>
    <property type="evidence" value="ECO:0007669"/>
    <property type="project" value="TreeGrafter"/>
</dbReference>
<dbReference type="OMA" id="DRMSAWT"/>
<evidence type="ECO:0000256" key="6">
    <source>
        <dbReference type="ARBA" id="ARBA00023274"/>
    </source>
</evidence>
<keyword evidence="3" id="KW-0809">Transit peptide</keyword>
<protein>
    <recommendedName>
        <fullName evidence="9">39S ribosomal protein L41, mitochondrial</fullName>
    </recommendedName>
</protein>
<evidence type="ECO:0000256" key="5">
    <source>
        <dbReference type="ARBA" id="ARBA00023128"/>
    </source>
</evidence>
<sequence>MGLLSNLARGLVRGADRTAELTSKRGPRSFYKSRGAKPAGVFTSSGKFIKIRKMVPEFVVPNLEGFKLKPYVSYKAPKGTEQPLTAKTLFTETIAPQIEKDFQEGNFDLNNLEKYGFEPSQEGKLFQLFPKNYVR</sequence>
<dbReference type="OrthoDB" id="408933at2759"/>
<dbReference type="GO" id="GO:0005762">
    <property type="term" value="C:mitochondrial large ribosomal subunit"/>
    <property type="evidence" value="ECO:0007669"/>
    <property type="project" value="InterPro"/>
</dbReference>
<organism evidence="7 8">
    <name type="scientific">Chiloscyllium punctatum</name>
    <name type="common">Brownbanded bambooshark</name>
    <name type="synonym">Hemiscyllium punctatum</name>
    <dbReference type="NCBI Taxonomy" id="137246"/>
    <lineage>
        <taxon>Eukaryota</taxon>
        <taxon>Metazoa</taxon>
        <taxon>Chordata</taxon>
        <taxon>Craniata</taxon>
        <taxon>Vertebrata</taxon>
        <taxon>Chondrichthyes</taxon>
        <taxon>Elasmobranchii</taxon>
        <taxon>Galeomorphii</taxon>
        <taxon>Galeoidea</taxon>
        <taxon>Orectolobiformes</taxon>
        <taxon>Hemiscylliidae</taxon>
        <taxon>Chiloscyllium</taxon>
    </lineage>
</organism>
<dbReference type="STRING" id="137246.A0A401T1L7"/>
<gene>
    <name evidence="7" type="ORF">chiPu_0015057</name>
</gene>
<evidence type="ECO:0008006" key="9">
    <source>
        <dbReference type="Google" id="ProtNLM"/>
    </source>
</evidence>
<comment type="caution">
    <text evidence="7">The sequence shown here is derived from an EMBL/GenBank/DDBJ whole genome shotgun (WGS) entry which is preliminary data.</text>
</comment>
<evidence type="ECO:0000256" key="4">
    <source>
        <dbReference type="ARBA" id="ARBA00022980"/>
    </source>
</evidence>
<dbReference type="Proteomes" id="UP000287033">
    <property type="component" value="Unassembled WGS sequence"/>
</dbReference>
<dbReference type="InterPro" id="IPR019189">
    <property type="entry name" value="Ribosomal_mL41"/>
</dbReference>
<evidence type="ECO:0000313" key="7">
    <source>
        <dbReference type="EMBL" id="GCC36562.1"/>
    </source>
</evidence>
<comment type="subcellular location">
    <subcellularLocation>
        <location evidence="1">Mitochondrion</location>
    </subcellularLocation>
</comment>
<evidence type="ECO:0000256" key="1">
    <source>
        <dbReference type="ARBA" id="ARBA00004173"/>
    </source>
</evidence>
<dbReference type="EMBL" id="BEZZ01000851">
    <property type="protein sequence ID" value="GCC36562.1"/>
    <property type="molecule type" value="Genomic_DNA"/>
</dbReference>